<dbReference type="RefSeq" id="WP_218930616.1">
    <property type="nucleotide sequence ID" value="NZ_JACAOA010000007.1"/>
</dbReference>
<organism evidence="3 4">
    <name type="scientific">Ruoffia halotolerans</name>
    <dbReference type="NCBI Taxonomy" id="2748684"/>
    <lineage>
        <taxon>Bacteria</taxon>
        <taxon>Bacillati</taxon>
        <taxon>Bacillota</taxon>
        <taxon>Bacilli</taxon>
        <taxon>Lactobacillales</taxon>
        <taxon>Aerococcaceae</taxon>
        <taxon>Ruoffia</taxon>
    </lineage>
</organism>
<dbReference type="Gene3D" id="3.20.20.30">
    <property type="entry name" value="Luciferase-like domain"/>
    <property type="match status" value="1"/>
</dbReference>
<name>A0A839A4G8_9LACT</name>
<dbReference type="AlphaFoldDB" id="A0A839A4G8"/>
<reference evidence="3 4" key="1">
    <citation type="submission" date="2020-06" db="EMBL/GenBank/DDBJ databases">
        <title>Reclassification of Facklamia ignava, Facklamia soureckii and Facklami tabacinasalis as Falseniella iganva gen. nov., comb. nov., Hutsoniella ignava gen. nov., comb. nov., and Ruoffia tabacinasalis gen. nov., comb. nov and description of Ruoffia haltotolerans sp. nov., isolated from hypersaline Inland Sea of Qatar.</title>
        <authorList>
            <person name="Fotedar R."/>
            <person name="Sankaranarayanan K."/>
            <person name="Lawson P."/>
            <person name="Caldwell M."/>
            <person name="Zeyara A."/>
            <person name="Al Malki A."/>
            <person name="Ali M."/>
        </authorList>
    </citation>
    <scope>NUCLEOTIDE SEQUENCE [LARGE SCALE GENOMIC DNA]</scope>
    <source>
        <strain evidence="3 4">INB8</strain>
    </source>
</reference>
<keyword evidence="3" id="KW-0560">Oxidoreductase</keyword>
<accession>A0A839A4G8</accession>
<comment type="caution">
    <text evidence="3">The sequence shown here is derived from an EMBL/GenBank/DDBJ whole genome shotgun (WGS) entry which is preliminary data.</text>
</comment>
<sequence length="334" mass="37774">MELGVHDLVTLNDGETPEAAFERTKRFVQEIEKLNYKRYWFAEHHNSPTHASSSPELLAAYMSAVTSKIRLGTGGTMIMHYSPLKIAENFKTLTALAPDRIDIGLGRAPGSGPNEIVALAQGKPNSFDDQYDKIEIILDYLSDQQADGYYGRTNAMPQGTSTLTQPWMLGSSGQSASKAGEMGLGYSFAKFFGLETDPEVFKQYRNEFQASRFFEKPSVMVSYLIVVADTQEEADYLAKPMELSQLALSRGRMIKNVSPEELKDYKFSEQELNYLNNRYDKRFIIKGTPEKVQSILEEEQQLLGIDELMVYAPIHGENERLNSYKHLAKMFNKI</sequence>
<dbReference type="InterPro" id="IPR011251">
    <property type="entry name" value="Luciferase-like_dom"/>
</dbReference>
<dbReference type="EC" id="1.-.-.-" evidence="3"/>
<dbReference type="PANTHER" id="PTHR30137:SF6">
    <property type="entry name" value="LUCIFERASE-LIKE MONOOXYGENASE"/>
    <property type="match status" value="1"/>
</dbReference>
<comment type="similarity">
    <text evidence="1">To bacterial alkanal monooxygenase alpha and beta chains.</text>
</comment>
<proteinExistence type="predicted"/>
<dbReference type="NCBIfam" id="TIGR03558">
    <property type="entry name" value="oxido_grp_1"/>
    <property type="match status" value="1"/>
</dbReference>
<dbReference type="PANTHER" id="PTHR30137">
    <property type="entry name" value="LUCIFERASE-LIKE MONOOXYGENASE"/>
    <property type="match status" value="1"/>
</dbReference>
<dbReference type="EMBL" id="JACAOA010000007">
    <property type="protein sequence ID" value="MBA5728897.1"/>
    <property type="molecule type" value="Genomic_DNA"/>
</dbReference>
<dbReference type="InterPro" id="IPR019949">
    <property type="entry name" value="CmoO-like"/>
</dbReference>
<evidence type="ECO:0000256" key="1">
    <source>
        <dbReference type="ARBA" id="ARBA00007789"/>
    </source>
</evidence>
<dbReference type="CDD" id="cd00347">
    <property type="entry name" value="Flavin_utilizing_monoxygenases"/>
    <property type="match status" value="1"/>
</dbReference>
<dbReference type="GO" id="GO:0016705">
    <property type="term" value="F:oxidoreductase activity, acting on paired donors, with incorporation or reduction of molecular oxygen"/>
    <property type="evidence" value="ECO:0007669"/>
    <property type="project" value="InterPro"/>
</dbReference>
<keyword evidence="4" id="KW-1185">Reference proteome</keyword>
<dbReference type="Pfam" id="PF00296">
    <property type="entry name" value="Bac_luciferase"/>
    <property type="match status" value="1"/>
</dbReference>
<feature type="domain" description="Luciferase-like" evidence="2">
    <location>
        <begin position="1"/>
        <end position="301"/>
    </location>
</feature>
<evidence type="ECO:0000313" key="3">
    <source>
        <dbReference type="EMBL" id="MBA5728897.1"/>
    </source>
</evidence>
<dbReference type="SUPFAM" id="SSF51679">
    <property type="entry name" value="Bacterial luciferase-like"/>
    <property type="match status" value="1"/>
</dbReference>
<dbReference type="GO" id="GO:0005829">
    <property type="term" value="C:cytosol"/>
    <property type="evidence" value="ECO:0007669"/>
    <property type="project" value="TreeGrafter"/>
</dbReference>
<dbReference type="InterPro" id="IPR050766">
    <property type="entry name" value="Bact_Lucif_Oxidored"/>
</dbReference>
<protein>
    <submittedName>
        <fullName evidence="3">MsnO8 family LLM class oxidoreductase</fullName>
        <ecNumber evidence="3">1.-.-.-</ecNumber>
    </submittedName>
</protein>
<dbReference type="InterPro" id="IPR036661">
    <property type="entry name" value="Luciferase-like_sf"/>
</dbReference>
<evidence type="ECO:0000259" key="2">
    <source>
        <dbReference type="Pfam" id="PF00296"/>
    </source>
</evidence>
<gene>
    <name evidence="3" type="ORF">HW423_03750</name>
</gene>
<evidence type="ECO:0000313" key="4">
    <source>
        <dbReference type="Proteomes" id="UP000571018"/>
    </source>
</evidence>
<dbReference type="Proteomes" id="UP000571018">
    <property type="component" value="Unassembled WGS sequence"/>
</dbReference>